<dbReference type="AlphaFoldDB" id="A0A382PJY1"/>
<accession>A0A382PJY1</accession>
<name>A0A382PJY1_9ZZZZ</name>
<proteinExistence type="predicted"/>
<dbReference type="EMBL" id="UINC01107632">
    <property type="protein sequence ID" value="SVC73157.1"/>
    <property type="molecule type" value="Genomic_DNA"/>
</dbReference>
<sequence length="43" mass="5013">MNYLVSIADKFEIEILEVGIEKIKLNTKEYLASQVRGSYVEYD</sequence>
<gene>
    <name evidence="1" type="ORF">METZ01_LOCUS326011</name>
</gene>
<protein>
    <submittedName>
        <fullName evidence="1">Uncharacterized protein</fullName>
    </submittedName>
</protein>
<organism evidence="1">
    <name type="scientific">marine metagenome</name>
    <dbReference type="NCBI Taxonomy" id="408172"/>
    <lineage>
        <taxon>unclassified sequences</taxon>
        <taxon>metagenomes</taxon>
        <taxon>ecological metagenomes</taxon>
    </lineage>
</organism>
<reference evidence="1" key="1">
    <citation type="submission" date="2018-05" db="EMBL/GenBank/DDBJ databases">
        <authorList>
            <person name="Lanie J.A."/>
            <person name="Ng W.-L."/>
            <person name="Kazmierczak K.M."/>
            <person name="Andrzejewski T.M."/>
            <person name="Davidsen T.M."/>
            <person name="Wayne K.J."/>
            <person name="Tettelin H."/>
            <person name="Glass J.I."/>
            <person name="Rusch D."/>
            <person name="Podicherti R."/>
            <person name="Tsui H.-C.T."/>
            <person name="Winkler M.E."/>
        </authorList>
    </citation>
    <scope>NUCLEOTIDE SEQUENCE</scope>
</reference>
<evidence type="ECO:0000313" key="1">
    <source>
        <dbReference type="EMBL" id="SVC73157.1"/>
    </source>
</evidence>